<protein>
    <submittedName>
        <fullName evidence="1">Uncharacterized protein</fullName>
    </submittedName>
</protein>
<evidence type="ECO:0000313" key="2">
    <source>
        <dbReference type="Proteomes" id="UP000799770"/>
    </source>
</evidence>
<keyword evidence="2" id="KW-1185">Reference proteome</keyword>
<name>A0A6A5Z2J2_9PLEO</name>
<gene>
    <name evidence="1" type="ORF">BDV96DRAFT_648798</name>
</gene>
<sequence>MAKLYILICSTSTTPDTLPYKVLGASTTHSLTLTGMVHNKMPIGYTGRIMEVFSVDGTNVKLDYRPNSRLPEGVRTVLVLNVFRDKQTASERLKEFAQAEENGNADFEGEWIYEVDEDGGPLMAVGCRNKIGVEDRVVLRFDVVEEEDEPPLFAGGGRSKIR</sequence>
<dbReference type="AlphaFoldDB" id="A0A6A5Z2J2"/>
<evidence type="ECO:0000313" key="1">
    <source>
        <dbReference type="EMBL" id="KAF2112541.1"/>
    </source>
</evidence>
<proteinExistence type="predicted"/>
<organism evidence="1 2">
    <name type="scientific">Lophiotrema nucula</name>
    <dbReference type="NCBI Taxonomy" id="690887"/>
    <lineage>
        <taxon>Eukaryota</taxon>
        <taxon>Fungi</taxon>
        <taxon>Dikarya</taxon>
        <taxon>Ascomycota</taxon>
        <taxon>Pezizomycotina</taxon>
        <taxon>Dothideomycetes</taxon>
        <taxon>Pleosporomycetidae</taxon>
        <taxon>Pleosporales</taxon>
        <taxon>Lophiotremataceae</taxon>
        <taxon>Lophiotrema</taxon>
    </lineage>
</organism>
<reference evidence="1" key="1">
    <citation type="journal article" date="2020" name="Stud. Mycol.">
        <title>101 Dothideomycetes genomes: a test case for predicting lifestyles and emergence of pathogens.</title>
        <authorList>
            <person name="Haridas S."/>
            <person name="Albert R."/>
            <person name="Binder M."/>
            <person name="Bloem J."/>
            <person name="Labutti K."/>
            <person name="Salamov A."/>
            <person name="Andreopoulos B."/>
            <person name="Baker S."/>
            <person name="Barry K."/>
            <person name="Bills G."/>
            <person name="Bluhm B."/>
            <person name="Cannon C."/>
            <person name="Castanera R."/>
            <person name="Culley D."/>
            <person name="Daum C."/>
            <person name="Ezra D."/>
            <person name="Gonzalez J."/>
            <person name="Henrissat B."/>
            <person name="Kuo A."/>
            <person name="Liang C."/>
            <person name="Lipzen A."/>
            <person name="Lutzoni F."/>
            <person name="Magnuson J."/>
            <person name="Mondo S."/>
            <person name="Nolan M."/>
            <person name="Ohm R."/>
            <person name="Pangilinan J."/>
            <person name="Park H.-J."/>
            <person name="Ramirez L."/>
            <person name="Alfaro M."/>
            <person name="Sun H."/>
            <person name="Tritt A."/>
            <person name="Yoshinaga Y."/>
            <person name="Zwiers L.-H."/>
            <person name="Turgeon B."/>
            <person name="Goodwin S."/>
            <person name="Spatafora J."/>
            <person name="Crous P."/>
            <person name="Grigoriev I."/>
        </authorList>
    </citation>
    <scope>NUCLEOTIDE SEQUENCE</scope>
    <source>
        <strain evidence="1">CBS 627.86</strain>
    </source>
</reference>
<dbReference type="Proteomes" id="UP000799770">
    <property type="component" value="Unassembled WGS sequence"/>
</dbReference>
<accession>A0A6A5Z2J2</accession>
<dbReference type="EMBL" id="ML977330">
    <property type="protein sequence ID" value="KAF2112541.1"/>
    <property type="molecule type" value="Genomic_DNA"/>
</dbReference>